<dbReference type="AlphaFoldDB" id="A0A5S3VE66"/>
<dbReference type="Pfam" id="PF25919">
    <property type="entry name" value="BSH_CusB"/>
    <property type="match status" value="1"/>
</dbReference>
<dbReference type="GO" id="GO:1990281">
    <property type="term" value="C:efflux pump complex"/>
    <property type="evidence" value="ECO:0007669"/>
    <property type="project" value="TreeGrafter"/>
</dbReference>
<dbReference type="EMBL" id="PNBX01000002">
    <property type="protein sequence ID" value="TMO70623.1"/>
    <property type="molecule type" value="Genomic_DNA"/>
</dbReference>
<evidence type="ECO:0000256" key="1">
    <source>
        <dbReference type="ARBA" id="ARBA00009477"/>
    </source>
</evidence>
<dbReference type="InterPro" id="IPR006143">
    <property type="entry name" value="RND_pump_MFP"/>
</dbReference>
<reference evidence="4 5" key="1">
    <citation type="submission" date="2018-01" db="EMBL/GenBank/DDBJ databases">
        <authorList>
            <person name="Paulsen S."/>
            <person name="Gram L.K."/>
        </authorList>
    </citation>
    <scope>NUCLEOTIDE SEQUENCE [LARGE SCALE GENOMIC DNA]</scope>
    <source>
        <strain evidence="4 5">S3790</strain>
    </source>
</reference>
<dbReference type="Proteomes" id="UP000307217">
    <property type="component" value="Unassembled WGS sequence"/>
</dbReference>
<dbReference type="Gene3D" id="1.10.287.470">
    <property type="entry name" value="Helix hairpin bin"/>
    <property type="match status" value="1"/>
</dbReference>
<evidence type="ECO:0000256" key="2">
    <source>
        <dbReference type="SAM" id="Coils"/>
    </source>
</evidence>
<organism evidence="4 5">
    <name type="scientific">Pseudoalteromonas aurantia</name>
    <dbReference type="NCBI Taxonomy" id="43654"/>
    <lineage>
        <taxon>Bacteria</taxon>
        <taxon>Pseudomonadati</taxon>
        <taxon>Pseudomonadota</taxon>
        <taxon>Gammaproteobacteria</taxon>
        <taxon>Alteromonadales</taxon>
        <taxon>Pseudoalteromonadaceae</taxon>
        <taxon>Pseudoalteromonas</taxon>
    </lineage>
</organism>
<evidence type="ECO:0000313" key="5">
    <source>
        <dbReference type="Proteomes" id="UP000307217"/>
    </source>
</evidence>
<comment type="caution">
    <text evidence="4">The sequence shown here is derived from an EMBL/GenBank/DDBJ whole genome shotgun (WGS) entry which is preliminary data.</text>
</comment>
<dbReference type="Gene3D" id="2.40.30.170">
    <property type="match status" value="1"/>
</dbReference>
<dbReference type="OrthoDB" id="9778236at2"/>
<accession>A0A5S3VE66</accession>
<protein>
    <recommendedName>
        <fullName evidence="3">CusB-like barrel-sandwich hybrid domain-containing protein</fullName>
    </recommendedName>
</protein>
<comment type="similarity">
    <text evidence="1">Belongs to the membrane fusion protein (MFP) (TC 8.A.1) family.</text>
</comment>
<name>A0A5S3VE66_9GAMM</name>
<dbReference type="InterPro" id="IPR058790">
    <property type="entry name" value="BSH_CusB"/>
</dbReference>
<sequence>MAVILKTLRWLINQVKHKFWLGMLMFFNKKVQIKHLCIGAIGLGLIGCDASSANTEQVVQSQPSSVIVFDHSEIATPIKTMPEHHFFGRVQGGESYNMALFVDGRIERVLVKEGQIVNSGDVLATLYSPNLAQRVTSRESSYESAKAVLYQAKIQQQRSSELVRKKLQPNAVLDDAQRALKVATQQVNNALAQLEEAKNQQKETQLLAPQAGVIGKLYSRSGDYISAGENIVRFESSETQKVVFSLPERIAISLPKTKNVQVSFPSINITTQGIVTEKSLPNLGQPALFEVTVTLPKSSYEYLGITAQLHVPISNDRLYKVSHSALRYDQSNRAYLLSAAENNTLPVSVIAVEKDGVLITSSTPLLQPISRVSEIINPLNLAALDKR</sequence>
<keyword evidence="2" id="KW-0175">Coiled coil</keyword>
<dbReference type="SUPFAM" id="SSF111369">
    <property type="entry name" value="HlyD-like secretion proteins"/>
    <property type="match status" value="1"/>
</dbReference>
<proteinExistence type="inferred from homology"/>
<dbReference type="GO" id="GO:0015562">
    <property type="term" value="F:efflux transmembrane transporter activity"/>
    <property type="evidence" value="ECO:0007669"/>
    <property type="project" value="TreeGrafter"/>
</dbReference>
<dbReference type="PANTHER" id="PTHR30469">
    <property type="entry name" value="MULTIDRUG RESISTANCE PROTEIN MDTA"/>
    <property type="match status" value="1"/>
</dbReference>
<feature type="coiled-coil region" evidence="2">
    <location>
        <begin position="173"/>
        <end position="207"/>
    </location>
</feature>
<evidence type="ECO:0000259" key="3">
    <source>
        <dbReference type="Pfam" id="PF25919"/>
    </source>
</evidence>
<dbReference type="Gene3D" id="2.40.50.100">
    <property type="match status" value="1"/>
</dbReference>
<reference evidence="5" key="2">
    <citation type="submission" date="2019-06" db="EMBL/GenBank/DDBJ databases">
        <title>Co-occurence of chitin degradation, pigmentation and bioactivity in marine Pseudoalteromonas.</title>
        <authorList>
            <person name="Sonnenschein E.C."/>
            <person name="Bech P.K."/>
        </authorList>
    </citation>
    <scope>NUCLEOTIDE SEQUENCE [LARGE SCALE GENOMIC DNA]</scope>
    <source>
        <strain evidence="5">S3790</strain>
    </source>
</reference>
<dbReference type="NCBIfam" id="TIGR01730">
    <property type="entry name" value="RND_mfp"/>
    <property type="match status" value="1"/>
</dbReference>
<feature type="domain" description="CusB-like barrel-sandwich hybrid" evidence="3">
    <location>
        <begin position="103"/>
        <end position="233"/>
    </location>
</feature>
<evidence type="ECO:0000313" key="4">
    <source>
        <dbReference type="EMBL" id="TMO70623.1"/>
    </source>
</evidence>
<gene>
    <name evidence="4" type="ORF">CWC19_00760</name>
</gene>
<dbReference type="PANTHER" id="PTHR30469:SF20">
    <property type="entry name" value="EFFLUX RND TRANSPORTER PERIPLASMIC ADAPTOR SUBUNIT"/>
    <property type="match status" value="1"/>
</dbReference>